<dbReference type="EMBL" id="LR798280">
    <property type="protein sequence ID" value="CAB5219800.1"/>
    <property type="molecule type" value="Genomic_DNA"/>
</dbReference>
<gene>
    <name evidence="4" type="ORF">UFOVP234_7</name>
    <name evidence="2" type="ORF">UFOVP35_64</name>
    <name evidence="3" type="ORF">UFOVP52_59</name>
</gene>
<evidence type="ECO:0000313" key="2">
    <source>
        <dbReference type="EMBL" id="CAB4122781.1"/>
    </source>
</evidence>
<reference evidence="2" key="1">
    <citation type="submission" date="2020-04" db="EMBL/GenBank/DDBJ databases">
        <authorList>
            <person name="Chiriac C."/>
            <person name="Salcher M."/>
            <person name="Ghai R."/>
            <person name="Kavagutti S V."/>
        </authorList>
    </citation>
    <scope>NUCLEOTIDE SEQUENCE</scope>
</reference>
<sequence length="70" mass="8297">MPVKRTRKAVGPSESVQEYRMPVDVSNWIEQAQSRLKYLTNEVERLKEDNVRLKRDNRMMSQRVQGMSSE</sequence>
<dbReference type="EMBL" id="LR796190">
    <property type="protein sequence ID" value="CAB4124857.1"/>
    <property type="molecule type" value="Genomic_DNA"/>
</dbReference>
<keyword evidence="1" id="KW-0175">Coiled coil</keyword>
<accession>A0A6J5KLY4</accession>
<evidence type="ECO:0000313" key="3">
    <source>
        <dbReference type="EMBL" id="CAB4124857.1"/>
    </source>
</evidence>
<evidence type="ECO:0000313" key="4">
    <source>
        <dbReference type="EMBL" id="CAB5219800.1"/>
    </source>
</evidence>
<evidence type="ECO:0000256" key="1">
    <source>
        <dbReference type="SAM" id="Coils"/>
    </source>
</evidence>
<dbReference type="EMBL" id="LR796166">
    <property type="protein sequence ID" value="CAB4122781.1"/>
    <property type="molecule type" value="Genomic_DNA"/>
</dbReference>
<organism evidence="2">
    <name type="scientific">uncultured Caudovirales phage</name>
    <dbReference type="NCBI Taxonomy" id="2100421"/>
    <lineage>
        <taxon>Viruses</taxon>
        <taxon>Duplodnaviria</taxon>
        <taxon>Heunggongvirae</taxon>
        <taxon>Uroviricota</taxon>
        <taxon>Caudoviricetes</taxon>
        <taxon>Peduoviridae</taxon>
        <taxon>Maltschvirus</taxon>
        <taxon>Maltschvirus maltsch</taxon>
    </lineage>
</organism>
<proteinExistence type="predicted"/>
<protein>
    <submittedName>
        <fullName evidence="2">Uncharacterized protein</fullName>
    </submittedName>
</protein>
<feature type="coiled-coil region" evidence="1">
    <location>
        <begin position="29"/>
        <end position="63"/>
    </location>
</feature>
<name>A0A6J5KLY4_9CAUD</name>